<dbReference type="InterPro" id="IPR036518">
    <property type="entry name" value="CobE/GbiG_C_sf"/>
</dbReference>
<reference evidence="2 3" key="1">
    <citation type="submission" date="2014-09" db="EMBL/GenBank/DDBJ databases">
        <title>Genome sequencing of Methyloceanibacter caenitepidi Gela4.</title>
        <authorList>
            <person name="Takeuchi M."/>
            <person name="Susumu S."/>
            <person name="Kamagata Y."/>
            <person name="Oshima K."/>
            <person name="Hattori M."/>
            <person name="Iwasaki W."/>
        </authorList>
    </citation>
    <scope>NUCLEOTIDE SEQUENCE [LARGE SCALE GENOMIC DNA]</scope>
    <source>
        <strain evidence="2 3">Gela4</strain>
    </source>
</reference>
<dbReference type="RefSeq" id="WP_045363962.1">
    <property type="nucleotide sequence ID" value="NZ_AP014648.1"/>
</dbReference>
<gene>
    <name evidence="2" type="ORF">GL4_0399</name>
</gene>
<feature type="domain" description="CobE/GbiG C-terminal" evidence="1">
    <location>
        <begin position="2"/>
        <end position="122"/>
    </location>
</feature>
<sequence>MIVAGIGCRKGATAQEIDAAIEAALAETGQTRAALTSLATSDGKGSEPGLVDAAAACGLELILIKPAALEAAGPRTQSFSPRVKEMFDVPSVAEAAALAAAGPDSTLFGPRTIVGSVTCAIAGTAPKT</sequence>
<dbReference type="PANTHER" id="PTHR37477">
    <property type="entry name" value="COBALT-PRECORRIN-5A HYDROLASE"/>
    <property type="match status" value="1"/>
</dbReference>
<proteinExistence type="predicted"/>
<dbReference type="InterPro" id="IPR002750">
    <property type="entry name" value="CobE/GbiG_C"/>
</dbReference>
<dbReference type="HOGENOM" id="CLU_087913_1_1_5"/>
<dbReference type="EMBL" id="AP014648">
    <property type="protein sequence ID" value="BAQ15867.1"/>
    <property type="molecule type" value="Genomic_DNA"/>
</dbReference>
<dbReference type="SUPFAM" id="SSF159664">
    <property type="entry name" value="CobE/GbiG C-terminal domain-like"/>
    <property type="match status" value="1"/>
</dbReference>
<dbReference type="GO" id="GO:0009236">
    <property type="term" value="P:cobalamin biosynthetic process"/>
    <property type="evidence" value="ECO:0007669"/>
    <property type="project" value="InterPro"/>
</dbReference>
<evidence type="ECO:0000313" key="2">
    <source>
        <dbReference type="EMBL" id="BAQ15867.1"/>
    </source>
</evidence>
<dbReference type="KEGG" id="mcg:GL4_0399"/>
<dbReference type="Proteomes" id="UP000031643">
    <property type="component" value="Chromosome"/>
</dbReference>
<protein>
    <submittedName>
        <fullName evidence="2">Cobalamin biosynthesis protein CobE</fullName>
    </submittedName>
</protein>
<dbReference type="OrthoDB" id="7308095at2"/>
<dbReference type="AlphaFoldDB" id="A0A0A8K060"/>
<accession>A0A0A8K060</accession>
<dbReference type="Gene3D" id="3.30.420.180">
    <property type="entry name" value="CobE/GbiG C-terminal domain"/>
    <property type="match status" value="1"/>
</dbReference>
<dbReference type="STRING" id="1384459.GL4_0399"/>
<evidence type="ECO:0000313" key="3">
    <source>
        <dbReference type="Proteomes" id="UP000031643"/>
    </source>
</evidence>
<dbReference type="PANTHER" id="PTHR37477:SF1">
    <property type="entry name" value="COBALT-PRECORRIN-5A HYDROLASE"/>
    <property type="match status" value="1"/>
</dbReference>
<evidence type="ECO:0000259" key="1">
    <source>
        <dbReference type="Pfam" id="PF01890"/>
    </source>
</evidence>
<organism evidence="2 3">
    <name type="scientific">Methyloceanibacter caenitepidi</name>
    <dbReference type="NCBI Taxonomy" id="1384459"/>
    <lineage>
        <taxon>Bacteria</taxon>
        <taxon>Pseudomonadati</taxon>
        <taxon>Pseudomonadota</taxon>
        <taxon>Alphaproteobacteria</taxon>
        <taxon>Hyphomicrobiales</taxon>
        <taxon>Hyphomicrobiaceae</taxon>
        <taxon>Methyloceanibacter</taxon>
    </lineage>
</organism>
<dbReference type="Pfam" id="PF01890">
    <property type="entry name" value="CbiG_C"/>
    <property type="match status" value="1"/>
</dbReference>
<dbReference type="InterPro" id="IPR052553">
    <property type="entry name" value="CbiG_hydrolase"/>
</dbReference>
<name>A0A0A8K060_9HYPH</name>
<keyword evidence="3" id="KW-1185">Reference proteome</keyword>